<comment type="caution">
    <text evidence="1">The sequence shown here is derived from an EMBL/GenBank/DDBJ whole genome shotgun (WGS) entry which is preliminary data.</text>
</comment>
<accession>A0A8J6HZ13</accession>
<dbReference type="AlphaFoldDB" id="A0A8J6HZ13"/>
<evidence type="ECO:0000313" key="2">
    <source>
        <dbReference type="Proteomes" id="UP000719412"/>
    </source>
</evidence>
<reference evidence="1" key="1">
    <citation type="journal article" date="2020" name="J Insects Food Feed">
        <title>The yellow mealworm (Tenebrio molitor) genome: a resource for the emerging insects as food and feed industry.</title>
        <authorList>
            <person name="Eriksson T."/>
            <person name="Andere A."/>
            <person name="Kelstrup H."/>
            <person name="Emery V."/>
            <person name="Picard C."/>
        </authorList>
    </citation>
    <scope>NUCLEOTIDE SEQUENCE</scope>
    <source>
        <strain evidence="1">Stoneville</strain>
        <tissue evidence="1">Whole head</tissue>
    </source>
</reference>
<dbReference type="Proteomes" id="UP000719412">
    <property type="component" value="Unassembled WGS sequence"/>
</dbReference>
<dbReference type="EMBL" id="JABDTM020004569">
    <property type="protein sequence ID" value="KAH0822048.1"/>
    <property type="molecule type" value="Genomic_DNA"/>
</dbReference>
<name>A0A8J6HZ13_TENMO</name>
<reference evidence="1" key="2">
    <citation type="submission" date="2021-08" db="EMBL/GenBank/DDBJ databases">
        <authorList>
            <person name="Eriksson T."/>
        </authorList>
    </citation>
    <scope>NUCLEOTIDE SEQUENCE</scope>
    <source>
        <strain evidence="1">Stoneville</strain>
        <tissue evidence="1">Whole head</tissue>
    </source>
</reference>
<organism evidence="1 2">
    <name type="scientific">Tenebrio molitor</name>
    <name type="common">Yellow mealworm beetle</name>
    <dbReference type="NCBI Taxonomy" id="7067"/>
    <lineage>
        <taxon>Eukaryota</taxon>
        <taxon>Metazoa</taxon>
        <taxon>Ecdysozoa</taxon>
        <taxon>Arthropoda</taxon>
        <taxon>Hexapoda</taxon>
        <taxon>Insecta</taxon>
        <taxon>Pterygota</taxon>
        <taxon>Neoptera</taxon>
        <taxon>Endopterygota</taxon>
        <taxon>Coleoptera</taxon>
        <taxon>Polyphaga</taxon>
        <taxon>Cucujiformia</taxon>
        <taxon>Tenebrionidae</taxon>
        <taxon>Tenebrio</taxon>
    </lineage>
</organism>
<sequence length="242" mass="26659">MGGLVAGPGIVGSGVFVQVVMSFRWPYRILAAITGFLWLVHTAVSSAKKYNVEKGGKDGALGDPCLKKKGVDELDEIGVYWDFYEFLDQPVIPDPVEGHLYVQEDGKSVLLQIGVPGDRNSDCSGGRRLLISRKFFRRVERIFSKTFLAMFRREMGRYERGLVGSFPGLGIMTVVACFQARGKWWACMQLLKIAVRATMAVRGRFLNMGALSSTDPGAFLLFNSLMCASTSSGRTSTTKVCF</sequence>
<protein>
    <submittedName>
        <fullName evidence="1">Uncharacterized protein</fullName>
    </submittedName>
</protein>
<keyword evidence="2" id="KW-1185">Reference proteome</keyword>
<gene>
    <name evidence="1" type="ORF">GEV33_000743</name>
</gene>
<evidence type="ECO:0000313" key="1">
    <source>
        <dbReference type="EMBL" id="KAH0822048.1"/>
    </source>
</evidence>
<proteinExistence type="predicted"/>